<keyword evidence="6" id="KW-0479">Metal-binding</keyword>
<evidence type="ECO:0000256" key="12">
    <source>
        <dbReference type="ARBA" id="ARBA00023136"/>
    </source>
</evidence>
<evidence type="ECO:0000259" key="19">
    <source>
        <dbReference type="PROSITE" id="PS50008"/>
    </source>
</evidence>
<accession>A0A8C2L0G7</accession>
<dbReference type="SUPFAM" id="SSF50729">
    <property type="entry name" value="PH domain-like"/>
    <property type="match status" value="1"/>
</dbReference>
<dbReference type="GO" id="GO:0051209">
    <property type="term" value="P:release of sequestered calcium ion into cytosol"/>
    <property type="evidence" value="ECO:0007669"/>
    <property type="project" value="TreeGrafter"/>
</dbReference>
<dbReference type="PROSITE" id="PS50003">
    <property type="entry name" value="PH_DOMAIN"/>
    <property type="match status" value="1"/>
</dbReference>
<evidence type="ECO:0000256" key="16">
    <source>
        <dbReference type="SAM" id="MobiDB-lite"/>
    </source>
</evidence>
<dbReference type="CDD" id="cd00275">
    <property type="entry name" value="C2_PLC_like"/>
    <property type="match status" value="1"/>
</dbReference>
<feature type="compositionally biased region" description="Polar residues" evidence="16">
    <location>
        <begin position="1085"/>
        <end position="1104"/>
    </location>
</feature>
<evidence type="ECO:0000259" key="17">
    <source>
        <dbReference type="PROSITE" id="PS50003"/>
    </source>
</evidence>
<dbReference type="SUPFAM" id="SSF49562">
    <property type="entry name" value="C2 domain (Calcium/lipid-binding domain, CaLB)"/>
    <property type="match status" value="1"/>
</dbReference>
<dbReference type="PROSITE" id="PS00018">
    <property type="entry name" value="EF_HAND_1"/>
    <property type="match status" value="1"/>
</dbReference>
<dbReference type="InterPro" id="IPR015359">
    <property type="entry name" value="PLC_EF-hand-like"/>
</dbReference>
<evidence type="ECO:0000256" key="14">
    <source>
        <dbReference type="ARBA" id="ARBA00023674"/>
    </source>
</evidence>
<dbReference type="GO" id="GO:0048015">
    <property type="term" value="P:phosphatidylinositol-mediated signaling"/>
    <property type="evidence" value="ECO:0007669"/>
    <property type="project" value="TreeGrafter"/>
</dbReference>
<feature type="domain" description="EF-hand" evidence="20">
    <location>
        <begin position="142"/>
        <end position="177"/>
    </location>
</feature>
<dbReference type="PRINTS" id="PR00390">
    <property type="entry name" value="PHPHLIPASEC"/>
</dbReference>
<dbReference type="SMART" id="SM00054">
    <property type="entry name" value="EFh"/>
    <property type="match status" value="2"/>
</dbReference>
<dbReference type="SUPFAM" id="SSF51695">
    <property type="entry name" value="PLC-like phosphodiesterases"/>
    <property type="match status" value="1"/>
</dbReference>
<dbReference type="PROSITE" id="PS50007">
    <property type="entry name" value="PIPLC_X_DOMAIN"/>
    <property type="match status" value="1"/>
</dbReference>
<comment type="catalytic activity">
    <reaction evidence="14">
        <text>a 1,2-diacyl-sn-glycero-3-phospho-(1D-myo-inositol-4,5-bisphosphate) + H2O = 1D-myo-inositol 1,4,5-trisphosphate + a 1,2-diacyl-sn-glycerol + H(+)</text>
        <dbReference type="Rhea" id="RHEA:33179"/>
        <dbReference type="ChEBI" id="CHEBI:15377"/>
        <dbReference type="ChEBI" id="CHEBI:15378"/>
        <dbReference type="ChEBI" id="CHEBI:17815"/>
        <dbReference type="ChEBI" id="CHEBI:58456"/>
        <dbReference type="ChEBI" id="CHEBI:203600"/>
        <dbReference type="EC" id="3.1.4.11"/>
    </reaction>
    <physiologicalReaction direction="left-to-right" evidence="14">
        <dbReference type="Rhea" id="RHEA:33180"/>
    </physiologicalReaction>
</comment>
<dbReference type="SMART" id="SM00148">
    <property type="entry name" value="PLCXc"/>
    <property type="match status" value="1"/>
</dbReference>
<dbReference type="CDD" id="cd16221">
    <property type="entry name" value="EFh_PI-PLCeta2"/>
    <property type="match status" value="1"/>
</dbReference>
<evidence type="ECO:0000256" key="9">
    <source>
        <dbReference type="ARBA" id="ARBA00022837"/>
    </source>
</evidence>
<dbReference type="InterPro" id="IPR001192">
    <property type="entry name" value="PI-PLC_fam"/>
</dbReference>
<dbReference type="Pfam" id="PF00387">
    <property type="entry name" value="PI-PLC-Y"/>
    <property type="match status" value="1"/>
</dbReference>
<dbReference type="InterPro" id="IPR002048">
    <property type="entry name" value="EF_hand_dom"/>
</dbReference>
<evidence type="ECO:0000256" key="15">
    <source>
        <dbReference type="RuleBase" id="RU361133"/>
    </source>
</evidence>
<evidence type="ECO:0000313" key="21">
    <source>
        <dbReference type="Ensembl" id="ENSCCRP00020115757.1"/>
    </source>
</evidence>
<dbReference type="InterPro" id="IPR011992">
    <property type="entry name" value="EF-hand-dom_pair"/>
</dbReference>
<dbReference type="Gene3D" id="3.20.20.190">
    <property type="entry name" value="Phosphatidylinositol (PI) phosphodiesterase"/>
    <property type="match status" value="1"/>
</dbReference>
<dbReference type="FunFam" id="2.30.29.30:FF:000063">
    <property type="entry name" value="Phosphoinositide phospholipase C"/>
    <property type="match status" value="1"/>
</dbReference>
<dbReference type="GO" id="GO:0005509">
    <property type="term" value="F:calcium ion binding"/>
    <property type="evidence" value="ECO:0007669"/>
    <property type="project" value="InterPro"/>
</dbReference>
<dbReference type="InterPro" id="IPR035892">
    <property type="entry name" value="C2_domain_sf"/>
</dbReference>
<keyword evidence="7" id="KW-0677">Repeat</keyword>
<evidence type="ECO:0000256" key="10">
    <source>
        <dbReference type="ARBA" id="ARBA00022963"/>
    </source>
</evidence>
<dbReference type="GO" id="GO:0046488">
    <property type="term" value="P:phosphatidylinositol metabolic process"/>
    <property type="evidence" value="ECO:0007669"/>
    <property type="project" value="TreeGrafter"/>
</dbReference>
<dbReference type="SMART" id="SM00239">
    <property type="entry name" value="C2"/>
    <property type="match status" value="1"/>
</dbReference>
<evidence type="ECO:0000256" key="7">
    <source>
        <dbReference type="ARBA" id="ARBA00022737"/>
    </source>
</evidence>
<dbReference type="FunFam" id="2.60.40.150:FF:000018">
    <property type="entry name" value="Phosphoinositide phospholipase C"/>
    <property type="match status" value="1"/>
</dbReference>
<dbReference type="Gene3D" id="2.30.29.30">
    <property type="entry name" value="Pleckstrin-homology domain (PH domain)/Phosphotyrosine-binding domain (PTB)"/>
    <property type="match status" value="1"/>
</dbReference>
<dbReference type="SMART" id="SM00233">
    <property type="entry name" value="PH"/>
    <property type="match status" value="1"/>
</dbReference>
<feature type="compositionally biased region" description="Acidic residues" evidence="16">
    <location>
        <begin position="452"/>
        <end position="468"/>
    </location>
</feature>
<organism evidence="21 22">
    <name type="scientific">Cyprinus carpio</name>
    <name type="common">Common carp</name>
    <dbReference type="NCBI Taxonomy" id="7962"/>
    <lineage>
        <taxon>Eukaryota</taxon>
        <taxon>Metazoa</taxon>
        <taxon>Chordata</taxon>
        <taxon>Craniata</taxon>
        <taxon>Vertebrata</taxon>
        <taxon>Euteleostomi</taxon>
        <taxon>Actinopterygii</taxon>
        <taxon>Neopterygii</taxon>
        <taxon>Teleostei</taxon>
        <taxon>Ostariophysi</taxon>
        <taxon>Cypriniformes</taxon>
        <taxon>Cyprinidae</taxon>
        <taxon>Cyprininae</taxon>
        <taxon>Cyprinus</taxon>
    </lineage>
</organism>
<dbReference type="InterPro" id="IPR011993">
    <property type="entry name" value="PH-like_dom_sf"/>
</dbReference>
<evidence type="ECO:0000256" key="11">
    <source>
        <dbReference type="ARBA" id="ARBA00023098"/>
    </source>
</evidence>
<dbReference type="Pfam" id="PF00388">
    <property type="entry name" value="PI-PLC-X"/>
    <property type="match status" value="1"/>
</dbReference>
<dbReference type="PANTHER" id="PTHR10336:SF166">
    <property type="entry name" value="1-PHOSPHATIDYLINOSITOL 4,5-BISPHOSPHATE PHOSPHODIESTERASE ETA-2"/>
    <property type="match status" value="1"/>
</dbReference>
<dbReference type="Pfam" id="PF16457">
    <property type="entry name" value="PH_12"/>
    <property type="match status" value="1"/>
</dbReference>
<feature type="region of interest" description="Disordered" evidence="16">
    <location>
        <begin position="447"/>
        <end position="468"/>
    </location>
</feature>
<reference evidence="21" key="1">
    <citation type="submission" date="2025-08" db="UniProtKB">
        <authorList>
            <consortium name="Ensembl"/>
        </authorList>
    </citation>
    <scope>IDENTIFICATION</scope>
</reference>
<evidence type="ECO:0000256" key="3">
    <source>
        <dbReference type="ARBA" id="ARBA00004496"/>
    </source>
</evidence>
<dbReference type="Proteomes" id="UP000694701">
    <property type="component" value="Unplaced"/>
</dbReference>
<feature type="domain" description="PH" evidence="17">
    <location>
        <begin position="20"/>
        <end position="128"/>
    </location>
</feature>
<protein>
    <recommendedName>
        <fullName evidence="4 15">Phosphoinositide phospholipase C</fullName>
        <ecNumber evidence="4 15">3.1.4.11</ecNumber>
    </recommendedName>
</protein>
<dbReference type="GO" id="GO:0004435">
    <property type="term" value="F:phosphatidylinositol-4,5-bisphosphate phospholipase C activity"/>
    <property type="evidence" value="ECO:0007669"/>
    <property type="project" value="UniProtKB-EC"/>
</dbReference>
<dbReference type="GO" id="GO:0016042">
    <property type="term" value="P:lipid catabolic process"/>
    <property type="evidence" value="ECO:0007669"/>
    <property type="project" value="UniProtKB-KW"/>
</dbReference>
<dbReference type="FunFam" id="1.10.238.10:FF:000036">
    <property type="entry name" value="Phosphoinositide phospholipase C"/>
    <property type="match status" value="1"/>
</dbReference>
<dbReference type="InterPro" id="IPR046971">
    <property type="entry name" value="PLC-eta2_EFh"/>
</dbReference>
<feature type="compositionally biased region" description="Basic and acidic residues" evidence="16">
    <location>
        <begin position="1073"/>
        <end position="1084"/>
    </location>
</feature>
<evidence type="ECO:0000256" key="5">
    <source>
        <dbReference type="ARBA" id="ARBA00022490"/>
    </source>
</evidence>
<dbReference type="FunFam" id="1.10.238.10:FF:000005">
    <property type="entry name" value="Phosphoinositide phospholipase C"/>
    <property type="match status" value="1"/>
</dbReference>
<comment type="subcellular location">
    <subcellularLocation>
        <location evidence="3">Cytoplasm</location>
    </subcellularLocation>
    <subcellularLocation>
        <location evidence="2">Membrane</location>
    </subcellularLocation>
</comment>
<dbReference type="InterPro" id="IPR000008">
    <property type="entry name" value="C2_dom"/>
</dbReference>
<dbReference type="CDD" id="cd13364">
    <property type="entry name" value="PH_PLC_eta"/>
    <property type="match status" value="1"/>
</dbReference>
<comment type="cofactor">
    <cofactor evidence="1">
        <name>Ca(2+)</name>
        <dbReference type="ChEBI" id="CHEBI:29108"/>
    </cofactor>
</comment>
<feature type="domain" description="PI-PLC Y-box" evidence="19">
    <location>
        <begin position="561"/>
        <end position="671"/>
    </location>
</feature>
<dbReference type="GO" id="GO:0016020">
    <property type="term" value="C:membrane"/>
    <property type="evidence" value="ECO:0007669"/>
    <property type="project" value="UniProtKB-SubCell"/>
</dbReference>
<proteinExistence type="predicted"/>
<keyword evidence="5" id="KW-0963">Cytoplasm</keyword>
<dbReference type="PROSITE" id="PS50222">
    <property type="entry name" value="EF_HAND_2"/>
    <property type="match status" value="2"/>
</dbReference>
<dbReference type="EC" id="3.1.4.11" evidence="4 15"/>
<evidence type="ECO:0000313" key="22">
    <source>
        <dbReference type="Proteomes" id="UP000694701"/>
    </source>
</evidence>
<feature type="domain" description="C2" evidence="18">
    <location>
        <begin position="673"/>
        <end position="801"/>
    </location>
</feature>
<evidence type="ECO:0000256" key="8">
    <source>
        <dbReference type="ARBA" id="ARBA00022801"/>
    </source>
</evidence>
<dbReference type="PROSITE" id="PS50004">
    <property type="entry name" value="C2"/>
    <property type="match status" value="1"/>
</dbReference>
<feature type="region of interest" description="Disordered" evidence="16">
    <location>
        <begin position="1175"/>
        <end position="1227"/>
    </location>
</feature>
<evidence type="ECO:0000256" key="2">
    <source>
        <dbReference type="ARBA" id="ARBA00004370"/>
    </source>
</evidence>
<gene>
    <name evidence="21" type="primary">LOC109094638</name>
</gene>
<evidence type="ECO:0000256" key="6">
    <source>
        <dbReference type="ARBA" id="ARBA00022723"/>
    </source>
</evidence>
<dbReference type="Gene3D" id="1.10.238.10">
    <property type="entry name" value="EF-hand"/>
    <property type="match status" value="2"/>
</dbReference>
<dbReference type="InterPro" id="IPR017946">
    <property type="entry name" value="PLC-like_Pdiesterase_TIM-brl"/>
</dbReference>
<evidence type="ECO:0000259" key="18">
    <source>
        <dbReference type="PROSITE" id="PS50004"/>
    </source>
</evidence>
<dbReference type="Pfam" id="PF09279">
    <property type="entry name" value="EF-hand_like"/>
    <property type="match status" value="1"/>
</dbReference>
<feature type="compositionally biased region" description="Polar residues" evidence="16">
    <location>
        <begin position="1205"/>
        <end position="1214"/>
    </location>
</feature>
<keyword evidence="12" id="KW-0472">Membrane</keyword>
<feature type="compositionally biased region" description="Polar residues" evidence="16">
    <location>
        <begin position="939"/>
        <end position="1007"/>
    </location>
</feature>
<dbReference type="InterPro" id="IPR001711">
    <property type="entry name" value="PLipase_C_Pinositol-sp_Y"/>
</dbReference>
<dbReference type="InterPro" id="IPR018247">
    <property type="entry name" value="EF_Hand_1_Ca_BS"/>
</dbReference>
<evidence type="ECO:0000256" key="4">
    <source>
        <dbReference type="ARBA" id="ARBA00012368"/>
    </source>
</evidence>
<name>A0A8C2L0G7_CYPCA</name>
<feature type="region of interest" description="Disordered" evidence="16">
    <location>
        <begin position="859"/>
        <end position="1008"/>
    </location>
</feature>
<keyword evidence="11 15" id="KW-0443">Lipid metabolism</keyword>
<evidence type="ECO:0000256" key="13">
    <source>
        <dbReference type="ARBA" id="ARBA00023224"/>
    </source>
</evidence>
<keyword evidence="9" id="KW-0106">Calcium</keyword>
<dbReference type="SUPFAM" id="SSF47473">
    <property type="entry name" value="EF-hand"/>
    <property type="match status" value="1"/>
</dbReference>
<sequence>CFIYNLGWRVCVIFMEKCMSSMQTGTQMVKLRGGSKGLVRFFYLDEHKSCIRWRPSRKNEKAKISIDSIREVCEGKQSEIFQRYADGSFDPNCCFSIYYGEHMASLDLVSGTGEEARTWITGLKYLMAGISDEDSLAKPLTLPITWLKQTFTEADKNGDGCLSISEVLQLLHKLNVNLPRQKVKQMFKEADTDDNQGTLGFEEFCSFYKMMSTRRDLYLLMLTYSNHKDHLDTDDLKRFLETEQKMTNVSKEHCLEIVAKFEPCPENQTLGVLGIDGFTNYMRSPAGDIFNPEHYEVNQDMTQPLSNYFIASSHNTYLMGDQLMSQSRVDMYAWVLQAGCRCVEVDCWDGQDGEPIVHHGYTLTSKILFKDVIETINKYAFIKTQFPVILSIENHCSVPQQKKMAQYLTEVFGDKLDMSSIPADPSGLLPSPEALKGKILIKGKKLPPNIDENAEEGDVSDEDSADEMEDDCKLMNGDVSIKKLDNLMKESKIRDREDPDSFTIAALPPTGKHDKSPLKVNMLYFTHSTFINVVKYFMSVTVICFNRKKKTMKLSRALSDLVYTKSVGTPDFEAQGGSSGRQVSSMSETKAHQLMQQKPVQFMQFNQSQLSRIYPSPYRVDSSNFNPQPFWNAGCHLVALNYQTEGRVLQLNRAKFYCNGNCGYILKPACMCEGSFNPVAEDPLPGRLKKQLVLKIISGQQLPKPKDSMLGDRGEIIDPFVEVEIIGLPVDCCKEQTRVVDDNGFNPMWEETLVFTLHMPEIALIRFLVWDHDPIGQDFIGQRTIAFNSMIPGYRHVYLEGMEEASIFVHVAVNDITSKVRAVSGIKGLFHRNPKQASLDSHAAALLNRKSTFGAHLLRRTASAPTKGQPKVKRGFPEISIDTKDCSSEGASEERESEEGPPVHHNGDTSSAKSWGHGTNGQLHPDDSKGKSTFFYPEPQNSEVQSPTPSLNTSCPGSTTEEFQENSPLSSTQTPVDTSPHCPSTTLSSPSTAITTSSNGENLSPVKNNEDIRKSFALTQCIGPYSTSGKDSGNSHIISSLSTNYLDIGCDTPPLPDQEDVQKAVTDPNNPEIKTRQTETDAVKETTQSSTLAASAGSKRSTIPSAKDMDSSSKSKSLGDLTSDDIVCHFESKYRSISRSFIVRPSRQLGKTLRKPQNDLTEQLKRLTDVEPLTSKDFAQCRNDSEAGQEEEEMPPLQAQERQRLQSLTRTSGSPIEERGNPEGACSVAHSPCVSLDLLSQLPPGPPQQSPLSPDNEIFFMLRL</sequence>
<keyword evidence="8 15" id="KW-0378">Hydrolase</keyword>
<dbReference type="InterPro" id="IPR000909">
    <property type="entry name" value="PLipase_C_PInositol-sp_X_dom"/>
</dbReference>
<keyword evidence="10 15" id="KW-0442">Lipid degradation</keyword>
<evidence type="ECO:0000256" key="1">
    <source>
        <dbReference type="ARBA" id="ARBA00001913"/>
    </source>
</evidence>
<dbReference type="PANTHER" id="PTHR10336">
    <property type="entry name" value="PHOSPHOINOSITIDE-SPECIFIC PHOSPHOLIPASE C FAMILY PROTEIN"/>
    <property type="match status" value="1"/>
</dbReference>
<feature type="region of interest" description="Disordered" evidence="16">
    <location>
        <begin position="1049"/>
        <end position="1120"/>
    </location>
</feature>
<dbReference type="AlphaFoldDB" id="A0A8C2L0G7"/>
<keyword evidence="13" id="KW-0807">Transducer</keyword>
<dbReference type="Gene3D" id="2.60.40.150">
    <property type="entry name" value="C2 domain"/>
    <property type="match status" value="1"/>
</dbReference>
<evidence type="ECO:0000259" key="20">
    <source>
        <dbReference type="PROSITE" id="PS50222"/>
    </source>
</evidence>
<feature type="domain" description="EF-hand" evidence="20">
    <location>
        <begin position="178"/>
        <end position="214"/>
    </location>
</feature>
<dbReference type="Pfam" id="PF00168">
    <property type="entry name" value="C2"/>
    <property type="match status" value="1"/>
</dbReference>
<dbReference type="Ensembl" id="ENSCCRT00020126245.1">
    <property type="protein sequence ID" value="ENSCCRP00020115757.1"/>
    <property type="gene ID" value="ENSCCRG00020052199.1"/>
</dbReference>
<dbReference type="PROSITE" id="PS50008">
    <property type="entry name" value="PIPLC_Y_DOMAIN"/>
    <property type="match status" value="1"/>
</dbReference>
<dbReference type="SMART" id="SM00149">
    <property type="entry name" value="PLCYc"/>
    <property type="match status" value="1"/>
</dbReference>
<dbReference type="GO" id="GO:0005737">
    <property type="term" value="C:cytoplasm"/>
    <property type="evidence" value="ECO:0007669"/>
    <property type="project" value="UniProtKB-SubCell"/>
</dbReference>
<dbReference type="InterPro" id="IPR001849">
    <property type="entry name" value="PH_domain"/>
</dbReference>